<organism evidence="3 4">
    <name type="scientific">Sinorhizobium phage phiN3</name>
    <dbReference type="NCBI Taxonomy" id="1647405"/>
    <lineage>
        <taxon>Viruses</taxon>
        <taxon>Duplodnaviria</taxon>
        <taxon>Heunggongvirae</taxon>
        <taxon>Uroviricota</taxon>
        <taxon>Caudoviricetes</taxon>
        <taxon>Emdodecavirus</taxon>
        <taxon>Emdodecavirus N3</taxon>
    </lineage>
</organism>
<dbReference type="InterPro" id="IPR011050">
    <property type="entry name" value="Pectin_lyase_fold/virulence"/>
</dbReference>
<gene>
    <name evidence="3" type="ORF">PHIN3_94</name>
</gene>
<keyword evidence="2" id="KW-0946">Virion</keyword>
<evidence type="ECO:0000313" key="3">
    <source>
        <dbReference type="EMBL" id="AKF13358.1"/>
    </source>
</evidence>
<dbReference type="GeneID" id="26638823"/>
<evidence type="ECO:0000256" key="2">
    <source>
        <dbReference type="ARBA" id="ARBA00022844"/>
    </source>
</evidence>
<evidence type="ECO:0000256" key="1">
    <source>
        <dbReference type="ARBA" id="ARBA00004328"/>
    </source>
</evidence>
<reference evidence="3 4" key="1">
    <citation type="submission" date="2015-04" db="EMBL/GenBank/DDBJ databases">
        <authorList>
            <person name="Hodson T.S."/>
            <person name="Hyde J.R."/>
            <person name="Schouten J.T."/>
            <person name="Crockett J.T."/>
            <person name="Smith T.A."/>
            <person name="Merrill B.D."/>
            <person name="Crook M.B."/>
            <person name="Griffitts J.S."/>
            <person name="Burnett S.H."/>
            <person name="Grose J.H."/>
            <person name="Breakwell D.P."/>
        </authorList>
    </citation>
    <scope>NUCLEOTIDE SEQUENCE [LARGE SCALE GENOMIC DNA]</scope>
</reference>
<dbReference type="RefSeq" id="YP_009212334.1">
    <property type="nucleotide sequence ID" value="NC_028945.1"/>
</dbReference>
<dbReference type="KEGG" id="vg:26638823"/>
<comment type="subcellular location">
    <subcellularLocation>
        <location evidence="1">Virion</location>
    </subcellularLocation>
</comment>
<proteinExistence type="predicted"/>
<name>A0A0F6SJ04_9CAUD</name>
<dbReference type="GO" id="GO:0051701">
    <property type="term" value="P:biological process involved in interaction with host"/>
    <property type="evidence" value="ECO:0007669"/>
    <property type="project" value="UniProtKB-ARBA"/>
</dbReference>
<dbReference type="SMART" id="SM00710">
    <property type="entry name" value="PbH1"/>
    <property type="match status" value="8"/>
</dbReference>
<dbReference type="SUPFAM" id="SSF51126">
    <property type="entry name" value="Pectin lyase-like"/>
    <property type="match status" value="2"/>
</dbReference>
<protein>
    <submittedName>
        <fullName evidence="3">Uncharacterized protein</fullName>
    </submittedName>
</protein>
<sequence>MRNTIPGLASILGVDDDSLIPFFRTSVSLNSYVKPGVVDPVKFEKALDAADGRSLEVEPGTYIFPSQVTTSASLRLFCKGKAIFKLADGAIVNTDASYTNYHSILQVRGCDWFIVDGIEFDGNRDNQTYPATRNIFGRGSRPFRHNALLEFVASSDNLRPSKNIEIRRCTFENAYMNGVALWQTGYALVENNDFRNNTWNGLAGCGMLNGLDFRNNRGYRNGVSPVFNVVRETGDRATIQIREYYHGFTAATEKIPTINTNGVPQFSYGVNIIGNRMEEDQVEAVFVRAAFETTIANNRAINIGYQRIEGAPVYNGEVFFPGSIWFEWGTARIADNEIIQTSNNTGWMKPDGIVVFSMEGDGISPITMDGTYTAIVSGNRIMCGQDFDATTTYSDVSKRRNNFYRGIRSNGNVLITNNDIEGCTDQPILLMNDGNYNTSLLKRVTIIGGTIRNFLGEGAIHIQRFGSPTTSGGSILIQGTRIYDGRTTITGATRAMVLFDANLDGQQFDNVTITDNDWDCLNTADSALNYYGVRHRGSSLSKNISFTNNTIRNCYRAFRIAAGLNITINNNTVQDCSRFLEIILTGNIGNLSVIGNNVGGITFAIFDYTYSSGTIARMIVTNNIFQGTGNIGLNNFDATKQTYFILQPNITRMPNHIDLRRTVAAAPTINAMYVGEIISRTDNSTCYIAKNVGTGATDWSLLA</sequence>
<dbReference type="InterPro" id="IPR012334">
    <property type="entry name" value="Pectin_lyas_fold"/>
</dbReference>
<dbReference type="Proteomes" id="UP000202958">
    <property type="component" value="Segment"/>
</dbReference>
<dbReference type="EMBL" id="KR052482">
    <property type="protein sequence ID" value="AKF13358.1"/>
    <property type="molecule type" value="Genomic_DNA"/>
</dbReference>
<accession>A0A0F6SJ04</accession>
<dbReference type="GO" id="GO:0044423">
    <property type="term" value="C:virion component"/>
    <property type="evidence" value="ECO:0007669"/>
    <property type="project" value="UniProtKB-KW"/>
</dbReference>
<dbReference type="Gene3D" id="2.160.20.10">
    <property type="entry name" value="Single-stranded right-handed beta-helix, Pectin lyase-like"/>
    <property type="match status" value="2"/>
</dbReference>
<dbReference type="GO" id="GO:0019058">
    <property type="term" value="P:viral life cycle"/>
    <property type="evidence" value="ECO:0007669"/>
    <property type="project" value="UniProtKB-ARBA"/>
</dbReference>
<evidence type="ECO:0000313" key="4">
    <source>
        <dbReference type="Proteomes" id="UP000202958"/>
    </source>
</evidence>
<keyword evidence="4" id="KW-1185">Reference proteome</keyword>
<dbReference type="InterPro" id="IPR006626">
    <property type="entry name" value="PbH1"/>
</dbReference>